<organism evidence="4">
    <name type="scientific">marine metagenome</name>
    <dbReference type="NCBI Taxonomy" id="408172"/>
    <lineage>
        <taxon>unclassified sequences</taxon>
        <taxon>metagenomes</taxon>
        <taxon>ecological metagenomes</taxon>
    </lineage>
</organism>
<evidence type="ECO:0000313" key="4">
    <source>
        <dbReference type="EMBL" id="SVD57546.1"/>
    </source>
</evidence>
<dbReference type="InterPro" id="IPR017850">
    <property type="entry name" value="Alkaline_phosphatase_core_sf"/>
</dbReference>
<dbReference type="AlphaFoldDB" id="A0A382WF57"/>
<proteinExistence type="predicted"/>
<dbReference type="GO" id="GO:0008484">
    <property type="term" value="F:sulfuric ester hydrolase activity"/>
    <property type="evidence" value="ECO:0007669"/>
    <property type="project" value="TreeGrafter"/>
</dbReference>
<evidence type="ECO:0000256" key="1">
    <source>
        <dbReference type="ARBA" id="ARBA00022723"/>
    </source>
</evidence>
<evidence type="ECO:0000256" key="2">
    <source>
        <dbReference type="ARBA" id="ARBA00022801"/>
    </source>
</evidence>
<dbReference type="GO" id="GO:0005737">
    <property type="term" value="C:cytoplasm"/>
    <property type="evidence" value="ECO:0007669"/>
    <property type="project" value="TreeGrafter"/>
</dbReference>
<keyword evidence="1" id="KW-0479">Metal-binding</keyword>
<keyword evidence="2" id="KW-0378">Hydrolase</keyword>
<dbReference type="GO" id="GO:0046872">
    <property type="term" value="F:metal ion binding"/>
    <property type="evidence" value="ECO:0007669"/>
    <property type="project" value="UniProtKB-KW"/>
</dbReference>
<dbReference type="SUPFAM" id="SSF53649">
    <property type="entry name" value="Alkaline phosphatase-like"/>
    <property type="match status" value="1"/>
</dbReference>
<dbReference type="PANTHER" id="PTHR45953:SF1">
    <property type="entry name" value="IDURONATE 2-SULFATASE"/>
    <property type="match status" value="1"/>
</dbReference>
<dbReference type="InterPro" id="IPR000917">
    <property type="entry name" value="Sulfatase_N"/>
</dbReference>
<accession>A0A382WF57</accession>
<reference evidence="4" key="1">
    <citation type="submission" date="2018-05" db="EMBL/GenBank/DDBJ databases">
        <authorList>
            <person name="Lanie J.A."/>
            <person name="Ng W.-L."/>
            <person name="Kazmierczak K.M."/>
            <person name="Andrzejewski T.M."/>
            <person name="Davidsen T.M."/>
            <person name="Wayne K.J."/>
            <person name="Tettelin H."/>
            <person name="Glass J.I."/>
            <person name="Rusch D."/>
            <person name="Podicherti R."/>
            <person name="Tsui H.-C.T."/>
            <person name="Winkler M.E."/>
        </authorList>
    </citation>
    <scope>NUCLEOTIDE SEQUENCE</scope>
</reference>
<feature type="domain" description="Sulfatase N-terminal" evidence="3">
    <location>
        <begin position="26"/>
        <end position="130"/>
    </location>
</feature>
<dbReference type="Gene3D" id="3.40.720.10">
    <property type="entry name" value="Alkaline Phosphatase, subunit A"/>
    <property type="match status" value="1"/>
</dbReference>
<sequence length="261" mass="28987">ADFWMQSQYGGDTHHGRRAAGPHFDLATEAGFRQMRSNYYGCVSLVDGMVGNILSAIEDAGVRNNTIVVFTSDHGEMVGTHGHVEMRSPYEDSARVPLLIRAPWLGQTQRRIEGNFSQIDFVPTLLEMLGQRPPDELPGTSRATVLRGHEDLAGNDVFIQHNGIGDRDLTSAASSTTMPPEQVHQINLLKMAPWRSVVTADRWKMTLCAADQGELFDLNTDPLEMTNLFGRPGHQDRIRWMAARLRLWQAQVGDTAPLPGV</sequence>
<name>A0A382WF57_9ZZZZ</name>
<feature type="non-terminal residue" evidence="4">
    <location>
        <position position="1"/>
    </location>
</feature>
<dbReference type="PANTHER" id="PTHR45953">
    <property type="entry name" value="IDURONATE 2-SULFATASE"/>
    <property type="match status" value="1"/>
</dbReference>
<protein>
    <recommendedName>
        <fullName evidence="3">Sulfatase N-terminal domain-containing protein</fullName>
    </recommendedName>
</protein>
<evidence type="ECO:0000259" key="3">
    <source>
        <dbReference type="Pfam" id="PF00884"/>
    </source>
</evidence>
<gene>
    <name evidence="4" type="ORF">METZ01_LOCUS410400</name>
</gene>
<dbReference type="Pfam" id="PF00884">
    <property type="entry name" value="Sulfatase"/>
    <property type="match status" value="1"/>
</dbReference>
<dbReference type="EMBL" id="UINC01159457">
    <property type="protein sequence ID" value="SVD57546.1"/>
    <property type="molecule type" value="Genomic_DNA"/>
</dbReference>